<dbReference type="EMBL" id="JAVHJV010000001">
    <property type="protein sequence ID" value="KAK5946650.1"/>
    <property type="molecule type" value="Genomic_DNA"/>
</dbReference>
<keyword evidence="2" id="KW-1185">Reference proteome</keyword>
<sequence>MAYNLAEHPEKIFRERIFRMLGNHSPAEFLQLSPSAREQILRRSQVKENGPIIMDGGDTNRDLYFEMEGHALLRDANLVAQGEVGRQIAEEATRLHYSSNSFRVESSCLGQFLGQCQREGGQIRRIFVDVVLGHPDERNGSYARYDENGIRPHRDLNDVRNEDFDRHFWERGAQQVPRAVHHLRYLTHLNDPEYVYVNIVGRSTIRRSDLETQLQIREISRVVKRLSQTLGNRLHVLKVTGFDVNTWTSFEWDRSYAILGGTDL</sequence>
<protein>
    <submittedName>
        <fullName evidence="1">Uncharacterized protein</fullName>
    </submittedName>
</protein>
<dbReference type="GeneID" id="89994242"/>
<dbReference type="Proteomes" id="UP001334248">
    <property type="component" value="Unassembled WGS sequence"/>
</dbReference>
<reference evidence="1 2" key="1">
    <citation type="journal article" date="2023" name="Res Sq">
        <title>Genomic and morphological characterization of Knufia obscura isolated from the Mars 2020 spacecraft assembly facility.</title>
        <authorList>
            <person name="Chander A.M."/>
            <person name="Teixeira M.M."/>
            <person name="Singh N.K."/>
            <person name="Williams M.P."/>
            <person name="Parker C.W."/>
            <person name="Leo P."/>
            <person name="Stajich J.E."/>
            <person name="Torok T."/>
            <person name="Tighe S."/>
            <person name="Mason C.E."/>
            <person name="Venkateswaran K."/>
        </authorList>
    </citation>
    <scope>NUCLEOTIDE SEQUENCE [LARGE SCALE GENOMIC DNA]</scope>
    <source>
        <strain evidence="1 2">CCFEE 5817</strain>
    </source>
</reference>
<proteinExistence type="predicted"/>
<accession>A0ABR0S1D6</accession>
<evidence type="ECO:0000313" key="1">
    <source>
        <dbReference type="EMBL" id="KAK5946650.1"/>
    </source>
</evidence>
<comment type="caution">
    <text evidence="1">The sequence shown here is derived from an EMBL/GenBank/DDBJ whole genome shotgun (WGS) entry which is preliminary data.</text>
</comment>
<organism evidence="1 2">
    <name type="scientific">Knufia obscura</name>
    <dbReference type="NCBI Taxonomy" id="1635080"/>
    <lineage>
        <taxon>Eukaryota</taxon>
        <taxon>Fungi</taxon>
        <taxon>Dikarya</taxon>
        <taxon>Ascomycota</taxon>
        <taxon>Pezizomycotina</taxon>
        <taxon>Eurotiomycetes</taxon>
        <taxon>Chaetothyriomycetidae</taxon>
        <taxon>Chaetothyriales</taxon>
        <taxon>Trichomeriaceae</taxon>
        <taxon>Knufia</taxon>
    </lineage>
</organism>
<name>A0ABR0S1D6_9EURO</name>
<dbReference type="RefSeq" id="XP_064734740.1">
    <property type="nucleotide sequence ID" value="XM_064869243.1"/>
</dbReference>
<gene>
    <name evidence="1" type="ORF">PMZ80_000793</name>
</gene>
<evidence type="ECO:0000313" key="2">
    <source>
        <dbReference type="Proteomes" id="UP001334248"/>
    </source>
</evidence>